<gene>
    <name evidence="2" type="ORF">EVAR_20987_1</name>
</gene>
<keyword evidence="3" id="KW-1185">Reference proteome</keyword>
<evidence type="ECO:0000256" key="1">
    <source>
        <dbReference type="SAM" id="MobiDB-lite"/>
    </source>
</evidence>
<accession>A0A4C1V667</accession>
<evidence type="ECO:0000313" key="3">
    <source>
        <dbReference type="Proteomes" id="UP000299102"/>
    </source>
</evidence>
<protein>
    <submittedName>
        <fullName evidence="2">Uncharacterized protein</fullName>
    </submittedName>
</protein>
<comment type="caution">
    <text evidence="2">The sequence shown here is derived from an EMBL/GenBank/DDBJ whole genome shotgun (WGS) entry which is preliminary data.</text>
</comment>
<reference evidence="2 3" key="1">
    <citation type="journal article" date="2019" name="Commun. Biol.">
        <title>The bagworm genome reveals a unique fibroin gene that provides high tensile strength.</title>
        <authorList>
            <person name="Kono N."/>
            <person name="Nakamura H."/>
            <person name="Ohtoshi R."/>
            <person name="Tomita M."/>
            <person name="Numata K."/>
            <person name="Arakawa K."/>
        </authorList>
    </citation>
    <scope>NUCLEOTIDE SEQUENCE [LARGE SCALE GENOMIC DNA]</scope>
</reference>
<dbReference type="EMBL" id="BGZK01000280">
    <property type="protein sequence ID" value="GBP33876.1"/>
    <property type="molecule type" value="Genomic_DNA"/>
</dbReference>
<sequence>MPLGVHVIFDRDAAACLLAQRTSTGEDDIVLLRGAGAQVVAERAMATAGRCSSRRPTASLLAAPACPSATIAASRRCPAEETRGSSSGPDALTGVPTVDIAADEPGPTVPSPSARRACTSYC</sequence>
<feature type="region of interest" description="Disordered" evidence="1">
    <location>
        <begin position="76"/>
        <end position="122"/>
    </location>
</feature>
<evidence type="ECO:0000313" key="2">
    <source>
        <dbReference type="EMBL" id="GBP33876.1"/>
    </source>
</evidence>
<dbReference type="AlphaFoldDB" id="A0A4C1V667"/>
<proteinExistence type="predicted"/>
<name>A0A4C1V667_EUMVA</name>
<dbReference type="Proteomes" id="UP000299102">
    <property type="component" value="Unassembled WGS sequence"/>
</dbReference>
<organism evidence="2 3">
    <name type="scientific">Eumeta variegata</name>
    <name type="common">Bagworm moth</name>
    <name type="synonym">Eumeta japonica</name>
    <dbReference type="NCBI Taxonomy" id="151549"/>
    <lineage>
        <taxon>Eukaryota</taxon>
        <taxon>Metazoa</taxon>
        <taxon>Ecdysozoa</taxon>
        <taxon>Arthropoda</taxon>
        <taxon>Hexapoda</taxon>
        <taxon>Insecta</taxon>
        <taxon>Pterygota</taxon>
        <taxon>Neoptera</taxon>
        <taxon>Endopterygota</taxon>
        <taxon>Lepidoptera</taxon>
        <taxon>Glossata</taxon>
        <taxon>Ditrysia</taxon>
        <taxon>Tineoidea</taxon>
        <taxon>Psychidae</taxon>
        <taxon>Oiketicinae</taxon>
        <taxon>Eumeta</taxon>
    </lineage>
</organism>